<dbReference type="SUPFAM" id="SSF53756">
    <property type="entry name" value="UDP-Glycosyltransferase/glycogen phosphorylase"/>
    <property type="match status" value="1"/>
</dbReference>
<proteinExistence type="predicted"/>
<evidence type="ECO:0000259" key="3">
    <source>
        <dbReference type="Pfam" id="PF00534"/>
    </source>
</evidence>
<dbReference type="GO" id="GO:0016757">
    <property type="term" value="F:glycosyltransferase activity"/>
    <property type="evidence" value="ECO:0007669"/>
    <property type="project" value="UniProtKB-KW"/>
</dbReference>
<dbReference type="Proteomes" id="UP001084197">
    <property type="component" value="Unassembled WGS sequence"/>
</dbReference>
<keyword evidence="5" id="KW-1185">Reference proteome</keyword>
<sequence length="387" mass="45130">MSKAKRVVHITTVHHPFDTRIYHKECMSLKEAGYEVYLVAPSISEGSTANNDINIIPIKKYKNRMLRMLISTFIAFKAAKKLNADYYHVHDPELLHIAKLLKNSKNVVVYDVHEDYVTSIMQKKYLPKLVRKFVASCYQFIENKLTKKIELCLAEKYYSEKYQKGTCILNYPIIGESIVNRDRDTLKSNNRLLYTGNVSEDRGAIIQARLPNIINNISVVFVGKCSIELAKKMKDIADYQDNKIELIGVNRFVERTEIDDMYRNEDWLAGLALFPPTDHYMKKELTKFFEYMSAGIPIICSDFPVWKAFIQNHKCGIAVNPFNDKEIKDAIKFMQENPEQRKEMGENGKNAVINELNWYTEEKKLIKWYDQLWLQKVSPGRKRGEEN</sequence>
<organism evidence="4 5">
    <name type="scientific">Natronobacillus azotifigens</name>
    <dbReference type="NCBI Taxonomy" id="472978"/>
    <lineage>
        <taxon>Bacteria</taxon>
        <taxon>Bacillati</taxon>
        <taxon>Bacillota</taxon>
        <taxon>Bacilli</taxon>
        <taxon>Bacillales</taxon>
        <taxon>Bacillaceae</taxon>
        <taxon>Natronobacillus</taxon>
    </lineage>
</organism>
<keyword evidence="1 4" id="KW-0328">Glycosyltransferase</keyword>
<name>A0A9J6REB6_9BACI</name>
<dbReference type="RefSeq" id="WP_268780446.1">
    <property type="nucleotide sequence ID" value="NZ_JAPRAT010000020.1"/>
</dbReference>
<dbReference type="AlphaFoldDB" id="A0A9J6REB6"/>
<evidence type="ECO:0000256" key="2">
    <source>
        <dbReference type="ARBA" id="ARBA00022679"/>
    </source>
</evidence>
<evidence type="ECO:0000313" key="5">
    <source>
        <dbReference type="Proteomes" id="UP001084197"/>
    </source>
</evidence>
<dbReference type="PANTHER" id="PTHR12526:SF629">
    <property type="entry name" value="TEICHURONIC ACID BIOSYNTHESIS GLYCOSYLTRANSFERASE TUAH-RELATED"/>
    <property type="match status" value="1"/>
</dbReference>
<dbReference type="InterPro" id="IPR001296">
    <property type="entry name" value="Glyco_trans_1"/>
</dbReference>
<dbReference type="Gene3D" id="3.40.50.2000">
    <property type="entry name" value="Glycogen Phosphorylase B"/>
    <property type="match status" value="2"/>
</dbReference>
<reference evidence="4" key="1">
    <citation type="submission" date="2022-11" db="EMBL/GenBank/DDBJ databases">
        <title>WGS of Natronobacillus azotifigens 24KS-1, an anaerobic diazotrophic haloalkaliphile from soda-rich habitats.</title>
        <authorList>
            <person name="Sorokin D.Y."/>
            <person name="Merkel A.Y."/>
        </authorList>
    </citation>
    <scope>NUCLEOTIDE SEQUENCE</scope>
    <source>
        <strain evidence="4">24KS-1</strain>
    </source>
</reference>
<evidence type="ECO:0000256" key="1">
    <source>
        <dbReference type="ARBA" id="ARBA00022676"/>
    </source>
</evidence>
<dbReference type="PANTHER" id="PTHR12526">
    <property type="entry name" value="GLYCOSYLTRANSFERASE"/>
    <property type="match status" value="1"/>
</dbReference>
<comment type="caution">
    <text evidence="4">The sequence shown here is derived from an EMBL/GenBank/DDBJ whole genome shotgun (WGS) entry which is preliminary data.</text>
</comment>
<protein>
    <submittedName>
        <fullName evidence="4">Glycosyltransferase</fullName>
        <ecNumber evidence="4">2.4.-.-</ecNumber>
    </submittedName>
</protein>
<dbReference type="EC" id="2.4.-.-" evidence="4"/>
<evidence type="ECO:0000313" key="4">
    <source>
        <dbReference type="EMBL" id="MCZ0703683.1"/>
    </source>
</evidence>
<keyword evidence="2 4" id="KW-0808">Transferase</keyword>
<feature type="domain" description="Glycosyl transferase family 1" evidence="3">
    <location>
        <begin position="213"/>
        <end position="350"/>
    </location>
</feature>
<accession>A0A9J6REB6</accession>
<dbReference type="EMBL" id="JAPRAT010000020">
    <property type="protein sequence ID" value="MCZ0703683.1"/>
    <property type="molecule type" value="Genomic_DNA"/>
</dbReference>
<dbReference type="Pfam" id="PF00534">
    <property type="entry name" value="Glycos_transf_1"/>
    <property type="match status" value="1"/>
</dbReference>
<gene>
    <name evidence="4" type="ORF">OWO01_10670</name>
</gene>